<organism evidence="1">
    <name type="scientific">Rhodothermus marinus</name>
    <name type="common">Rhodothermus obamensis</name>
    <dbReference type="NCBI Taxonomy" id="29549"/>
    <lineage>
        <taxon>Bacteria</taxon>
        <taxon>Pseudomonadati</taxon>
        <taxon>Rhodothermota</taxon>
        <taxon>Rhodothermia</taxon>
        <taxon>Rhodothermales</taxon>
        <taxon>Rhodothermaceae</taxon>
        <taxon>Rhodothermus</taxon>
    </lineage>
</organism>
<reference evidence="1" key="1">
    <citation type="journal article" date="2020" name="mSystems">
        <title>Genome- and Community-Level Interaction Insights into Carbon Utilization and Element Cycling Functions of Hydrothermarchaeota in Hydrothermal Sediment.</title>
        <authorList>
            <person name="Zhou Z."/>
            <person name="Liu Y."/>
            <person name="Xu W."/>
            <person name="Pan J."/>
            <person name="Luo Z.H."/>
            <person name="Li M."/>
        </authorList>
    </citation>
    <scope>NUCLEOTIDE SEQUENCE [LARGE SCALE GENOMIC DNA]</scope>
    <source>
        <strain evidence="1">SpSt-143</strain>
    </source>
</reference>
<gene>
    <name evidence="1" type="ORF">ENO59_06930</name>
</gene>
<name>A0A7V2B0Z8_RHOMR</name>
<proteinExistence type="predicted"/>
<accession>A0A7V2B0Z8</accession>
<protein>
    <recommendedName>
        <fullName evidence="2">Lipoprotein</fullName>
    </recommendedName>
</protein>
<evidence type="ECO:0008006" key="2">
    <source>
        <dbReference type="Google" id="ProtNLM"/>
    </source>
</evidence>
<dbReference type="PROSITE" id="PS51257">
    <property type="entry name" value="PROKAR_LIPOPROTEIN"/>
    <property type="match status" value="1"/>
</dbReference>
<comment type="caution">
    <text evidence="1">The sequence shown here is derived from an EMBL/GenBank/DDBJ whole genome shotgun (WGS) entry which is preliminary data.</text>
</comment>
<evidence type="ECO:0000313" key="1">
    <source>
        <dbReference type="EMBL" id="HER96235.1"/>
    </source>
</evidence>
<sequence>MGYVARAGAVLLSLVWSACQLSSPYRLETLALERIGWDTLAVKARFVVRKWPGRLQPVRPDSVQLLLLSARYDTLFWGTSTRIPVPDAMLGDQERLLLEVCGWFQGRSVCDQAGFSASPKRLQVAPEVQYPYQGTLSRLYYRLHPRLERQRYAAATWEPLSVAPLPQGYLRMQLVQDPQSALEWPIKAWEGVVELAELPTFPDFRYALSQQLRAGLVATMTVEVYAGGPQPVRIATLRHQLRAKTEAERKAEVARLAEAALVQLVEQLSGRSYPVWVRVESWSFNPLAMQYVVEISARWQEGGWLGPTCALRGILTAAEDGTQATFRWVEGNPAARQRWRRRVDEELLYLGTLREALSEVREDQHREGVVRGW</sequence>
<dbReference type="EMBL" id="DSGB01000005">
    <property type="protein sequence ID" value="HER96235.1"/>
    <property type="molecule type" value="Genomic_DNA"/>
</dbReference>
<dbReference type="AlphaFoldDB" id="A0A7V2B0Z8"/>